<comment type="similarity">
    <text evidence="1">Belongs to the GerABKA family.</text>
</comment>
<dbReference type="PANTHER" id="PTHR22550">
    <property type="entry name" value="SPORE GERMINATION PROTEIN"/>
    <property type="match status" value="1"/>
</dbReference>
<evidence type="ECO:0000256" key="2">
    <source>
        <dbReference type="ARBA" id="ARBA00023136"/>
    </source>
</evidence>
<dbReference type="STRING" id="1462996.AWM70_20545"/>
<name>A0A1B1N5I1_9BACL</name>
<organism evidence="5 6">
    <name type="scientific">Paenibacillus yonginensis</name>
    <dbReference type="NCBI Taxonomy" id="1462996"/>
    <lineage>
        <taxon>Bacteria</taxon>
        <taxon>Bacillati</taxon>
        <taxon>Bacillota</taxon>
        <taxon>Bacilli</taxon>
        <taxon>Bacillales</taxon>
        <taxon>Paenibacillaceae</taxon>
        <taxon>Paenibacillus</taxon>
    </lineage>
</organism>
<sequence length="838" mass="92845">MHIFAKSGKYQHQEVRGVSWFRNKNNNGKDEPDQDQEQKWQQEEDHKLVQELIQELVQELAQDQDQDQDKAKKQDLGQAQIFDLDQDLDGSLDQVQSGKGTQGQTRSQTQSEDQQRKQLMNREELGEEQLAENGGEDQPGRNQRRPQDYKEEMSREFDEQSGEQEEDPNPGSEANHSPAEFADPNQNQNKNGGDEEGQGESKDQKIESSQARVQEKNQGRSEGNNEGQEQSREMDREQEKGQEESQDENPTSGGVQNHANGPDSQDKPFSASPSKSDGGESSSRSKPEFDDSGSSQKRGDGSSSGEPEGEAPLGSDLQANLARLKTSLENCSDIIYRPFKLYSSGKDGVLVYLDGMCDSQQVEEAVLRPLMEGPGGGTGRTVRSSRAGQTEQPDPSDSSNRSDDSSKPKPGLSEDHPSRDQKGTELPEEYLVTALHTSRENKFKPILQSIMKGQTAVLMDGESEVLIIDLIKMEQRSIGEPTSEKVVRGPRDGFTESLRTNTSLIRRRIVSPRLKAESLSIGTFTRTNIALMYIDGIAKNSLVEEVKGRIKDIDVDGLLYSQDIEEYIEDSVWSPFPQIQNTERPDVAAASLLEGKVVIIVDNSPIVLIAPMTYWAGLQAADDYTERPMYASLIRWLRYIFVHISLLLPSLYVALTTFHPEVIPGPLLISIASAREGVPFPAMIEALLMEIIFEGLREAGIRLPQQVGPAVSIAGALVIGQAVVDAGIVSSSMVIIVSLTGIASFAFPMYNIGTSFRMLRFPLLLISGFIGFYGVMLFLILMTVHLVSLRPFGIPYMAPASPLESSNLRDILIRAPKWKMNKRMGTLTGRNRKRSPGK</sequence>
<feature type="compositionally biased region" description="Acidic residues" evidence="3">
    <location>
        <begin position="159"/>
        <end position="168"/>
    </location>
</feature>
<feature type="transmembrane region" description="Helical" evidence="4">
    <location>
        <begin position="730"/>
        <end position="751"/>
    </location>
</feature>
<dbReference type="Proteomes" id="UP000092573">
    <property type="component" value="Chromosome"/>
</dbReference>
<dbReference type="KEGG" id="pyg:AWM70_20545"/>
<feature type="compositionally biased region" description="Low complexity" evidence="3">
    <location>
        <begin position="91"/>
        <end position="111"/>
    </location>
</feature>
<feature type="compositionally biased region" description="Basic and acidic residues" evidence="3">
    <location>
        <begin position="27"/>
        <end position="46"/>
    </location>
</feature>
<protein>
    <submittedName>
        <fullName evidence="5">Uncharacterized protein</fullName>
    </submittedName>
</protein>
<feature type="transmembrane region" description="Helical" evidence="4">
    <location>
        <begin position="636"/>
        <end position="658"/>
    </location>
</feature>
<keyword evidence="2 4" id="KW-0472">Membrane</keyword>
<keyword evidence="4" id="KW-0812">Transmembrane</keyword>
<feature type="region of interest" description="Disordered" evidence="3">
    <location>
        <begin position="59"/>
        <end position="318"/>
    </location>
</feature>
<feature type="compositionally biased region" description="Basic and acidic residues" evidence="3">
    <location>
        <begin position="113"/>
        <end position="124"/>
    </location>
</feature>
<reference evidence="5 6" key="1">
    <citation type="submission" date="2016-01" db="EMBL/GenBank/DDBJ databases">
        <title>Complete Genome Sequence of Paenibacillus yonginensis DCY84, a novel Plant Growth-Promoting Bacteria with Elicitation of Induced Systemic Resistance.</title>
        <authorList>
            <person name="Kim Y.J."/>
            <person name="Yang D.C."/>
            <person name="Sukweenadhi J."/>
        </authorList>
    </citation>
    <scope>NUCLEOTIDE SEQUENCE [LARGE SCALE GENOMIC DNA]</scope>
    <source>
        <strain evidence="5 6">DCY84</strain>
    </source>
</reference>
<evidence type="ECO:0000256" key="4">
    <source>
        <dbReference type="SAM" id="Phobius"/>
    </source>
</evidence>
<evidence type="ECO:0000256" key="3">
    <source>
        <dbReference type="SAM" id="MobiDB-lite"/>
    </source>
</evidence>
<dbReference type="Pfam" id="PF03323">
    <property type="entry name" value="GerA"/>
    <property type="match status" value="1"/>
</dbReference>
<feature type="compositionally biased region" description="Basic and acidic residues" evidence="3">
    <location>
        <begin position="229"/>
        <end position="243"/>
    </location>
</feature>
<dbReference type="AlphaFoldDB" id="A0A1B1N5I1"/>
<keyword evidence="4" id="KW-1133">Transmembrane helix</keyword>
<evidence type="ECO:0000313" key="5">
    <source>
        <dbReference type="EMBL" id="ANS76672.1"/>
    </source>
</evidence>
<accession>A0A1B1N5I1</accession>
<feature type="transmembrane region" description="Helical" evidence="4">
    <location>
        <begin position="763"/>
        <end position="787"/>
    </location>
</feature>
<gene>
    <name evidence="5" type="ORF">AWM70_20545</name>
</gene>
<feature type="compositionally biased region" description="Basic and acidic residues" evidence="3">
    <location>
        <begin position="400"/>
        <end position="425"/>
    </location>
</feature>
<feature type="region of interest" description="Disordered" evidence="3">
    <location>
        <begin position="1"/>
        <end position="46"/>
    </location>
</feature>
<dbReference type="PANTHER" id="PTHR22550:SF5">
    <property type="entry name" value="LEUCINE ZIPPER PROTEIN 4"/>
    <property type="match status" value="1"/>
</dbReference>
<dbReference type="EMBL" id="CP014167">
    <property type="protein sequence ID" value="ANS76672.1"/>
    <property type="molecule type" value="Genomic_DNA"/>
</dbReference>
<dbReference type="InterPro" id="IPR004995">
    <property type="entry name" value="Spore_Ger"/>
</dbReference>
<proteinExistence type="inferred from homology"/>
<evidence type="ECO:0000313" key="6">
    <source>
        <dbReference type="Proteomes" id="UP000092573"/>
    </source>
</evidence>
<feature type="compositionally biased region" description="Polar residues" evidence="3">
    <location>
        <begin position="248"/>
        <end position="263"/>
    </location>
</feature>
<dbReference type="InterPro" id="IPR050768">
    <property type="entry name" value="UPF0353/GerABKA_families"/>
</dbReference>
<dbReference type="GO" id="GO:0009847">
    <property type="term" value="P:spore germination"/>
    <property type="evidence" value="ECO:0007669"/>
    <property type="project" value="InterPro"/>
</dbReference>
<feature type="compositionally biased region" description="Basic and acidic residues" evidence="3">
    <location>
        <begin position="145"/>
        <end position="158"/>
    </location>
</feature>
<feature type="region of interest" description="Disordered" evidence="3">
    <location>
        <begin position="369"/>
        <end position="426"/>
    </location>
</feature>
<dbReference type="GO" id="GO:0016020">
    <property type="term" value="C:membrane"/>
    <property type="evidence" value="ECO:0007669"/>
    <property type="project" value="InterPro"/>
</dbReference>
<feature type="compositionally biased region" description="Low complexity" evidence="3">
    <location>
        <begin position="270"/>
        <end position="282"/>
    </location>
</feature>
<evidence type="ECO:0000256" key="1">
    <source>
        <dbReference type="ARBA" id="ARBA00005278"/>
    </source>
</evidence>
<keyword evidence="6" id="KW-1185">Reference proteome</keyword>
<feature type="compositionally biased region" description="Low complexity" evidence="3">
    <location>
        <begin position="380"/>
        <end position="399"/>
    </location>
</feature>